<dbReference type="Gene3D" id="3.40.109.10">
    <property type="entry name" value="NADH Oxidase"/>
    <property type="match status" value="1"/>
</dbReference>
<name>A0ABN1VCJ2_9PSEU</name>
<dbReference type="Proteomes" id="UP001500467">
    <property type="component" value="Unassembled WGS sequence"/>
</dbReference>
<proteinExistence type="predicted"/>
<organism evidence="2 3">
    <name type="scientific">Prauserella alba</name>
    <dbReference type="NCBI Taxonomy" id="176898"/>
    <lineage>
        <taxon>Bacteria</taxon>
        <taxon>Bacillati</taxon>
        <taxon>Actinomycetota</taxon>
        <taxon>Actinomycetes</taxon>
        <taxon>Pseudonocardiales</taxon>
        <taxon>Pseudonocardiaceae</taxon>
        <taxon>Prauserella</taxon>
    </lineage>
</organism>
<accession>A0ABN1VCJ2</accession>
<keyword evidence="3" id="KW-1185">Reference proteome</keyword>
<dbReference type="SUPFAM" id="SSF55469">
    <property type="entry name" value="FMN-dependent nitroreductase-like"/>
    <property type="match status" value="2"/>
</dbReference>
<dbReference type="EMBL" id="BAAALM010000008">
    <property type="protein sequence ID" value="GAA1205463.1"/>
    <property type="molecule type" value="Genomic_DNA"/>
</dbReference>
<evidence type="ECO:0000313" key="2">
    <source>
        <dbReference type="EMBL" id="GAA1205463.1"/>
    </source>
</evidence>
<sequence length="335" mass="36825">MEDLTLEEDGMRRGSTDWSPSEAEALATAVLNAPSVLNTQPWLLELDRGEASLVERRDTWLPFNDPYGRDRTISCGAAVPNLELAVRVLGFETATALLPDPGRPELVARVAAGTPHEPDTDDWRTYSAITRRRSHRLPFAEAEVPAELVTTVLRHAAVDGVSVRHVREVDALAAALEYAALAQQHDGDRQRELAVWTIQDLQYHRHGVGLPRTALPSSATLPWAGTVNRLTTVPDRVTLARWLSRETVLLFHTADDTRLDHLRAGMAMQRVWLGFVSAGLVAAVQTQPLHLTQVREQLVEALALPGSPQLLMRVGYSAGPAPVSPRRSAFELLHG</sequence>
<protein>
    <submittedName>
        <fullName evidence="2">NAD(P)H nitroreductase</fullName>
    </submittedName>
</protein>
<comment type="caution">
    <text evidence="2">The sequence shown here is derived from an EMBL/GenBank/DDBJ whole genome shotgun (WGS) entry which is preliminary data.</text>
</comment>
<evidence type="ECO:0000259" key="1">
    <source>
        <dbReference type="Pfam" id="PF00881"/>
    </source>
</evidence>
<dbReference type="InterPro" id="IPR000415">
    <property type="entry name" value="Nitroreductase-like"/>
</dbReference>
<dbReference type="Pfam" id="PF00881">
    <property type="entry name" value="Nitroreductase"/>
    <property type="match status" value="1"/>
</dbReference>
<dbReference type="RefSeq" id="WP_253858114.1">
    <property type="nucleotide sequence ID" value="NZ_BAAALM010000008.1"/>
</dbReference>
<gene>
    <name evidence="2" type="ORF">GCM10009675_25290</name>
</gene>
<feature type="domain" description="Nitroreductase" evidence="1">
    <location>
        <begin position="129"/>
        <end position="316"/>
    </location>
</feature>
<evidence type="ECO:0000313" key="3">
    <source>
        <dbReference type="Proteomes" id="UP001500467"/>
    </source>
</evidence>
<reference evidence="2 3" key="1">
    <citation type="journal article" date="2019" name="Int. J. Syst. Evol. Microbiol.">
        <title>The Global Catalogue of Microorganisms (GCM) 10K type strain sequencing project: providing services to taxonomists for standard genome sequencing and annotation.</title>
        <authorList>
            <consortium name="The Broad Institute Genomics Platform"/>
            <consortium name="The Broad Institute Genome Sequencing Center for Infectious Disease"/>
            <person name="Wu L."/>
            <person name="Ma J."/>
        </authorList>
    </citation>
    <scope>NUCLEOTIDE SEQUENCE [LARGE SCALE GENOMIC DNA]</scope>
    <source>
        <strain evidence="2 3">JCM 13022</strain>
    </source>
</reference>
<dbReference type="InterPro" id="IPR029479">
    <property type="entry name" value="Nitroreductase"/>
</dbReference>
<dbReference type="NCBIfam" id="NF047509">
    <property type="entry name" value="Rv3131_FMN_oxido"/>
    <property type="match status" value="1"/>
</dbReference>